<dbReference type="Proteomes" id="UP000588098">
    <property type="component" value="Unassembled WGS sequence"/>
</dbReference>
<reference evidence="1 2" key="1">
    <citation type="submission" date="2020-08" db="EMBL/GenBank/DDBJ databases">
        <title>Genomic Encyclopedia of Type Strains, Phase III (KMG-III): the genomes of soil and plant-associated and newly described type strains.</title>
        <authorList>
            <person name="Whitman W."/>
        </authorList>
    </citation>
    <scope>NUCLEOTIDE SEQUENCE [LARGE SCALE GENOMIC DNA]</scope>
    <source>
        <strain evidence="1 2">CECT 8305</strain>
    </source>
</reference>
<sequence>MIRAPGAHRADLPGLLSCRPCDVVLTEGGILGD</sequence>
<dbReference type="EMBL" id="JACHJL010000052">
    <property type="protein sequence ID" value="MBB5940433.1"/>
    <property type="molecule type" value="Genomic_DNA"/>
</dbReference>
<gene>
    <name evidence="1" type="ORF">FHS42_007531</name>
</gene>
<feature type="non-terminal residue" evidence="1">
    <location>
        <position position="33"/>
    </location>
</feature>
<keyword evidence="2" id="KW-1185">Reference proteome</keyword>
<proteinExistence type="predicted"/>
<evidence type="ECO:0000313" key="1">
    <source>
        <dbReference type="EMBL" id="MBB5940433.1"/>
    </source>
</evidence>
<evidence type="ECO:0000313" key="2">
    <source>
        <dbReference type="Proteomes" id="UP000588098"/>
    </source>
</evidence>
<comment type="caution">
    <text evidence="1">The sequence shown here is derived from an EMBL/GenBank/DDBJ whole genome shotgun (WGS) entry which is preliminary data.</text>
</comment>
<protein>
    <submittedName>
        <fullName evidence="1">Uncharacterized protein</fullName>
    </submittedName>
</protein>
<accession>A0A7W9QHK7</accession>
<name>A0A7W9QHK7_9ACTN</name>
<dbReference type="AlphaFoldDB" id="A0A7W9QHK7"/>
<organism evidence="1 2">
    <name type="scientific">Streptomyces zagrosensis</name>
    <dbReference type="NCBI Taxonomy" id="1042984"/>
    <lineage>
        <taxon>Bacteria</taxon>
        <taxon>Bacillati</taxon>
        <taxon>Actinomycetota</taxon>
        <taxon>Actinomycetes</taxon>
        <taxon>Kitasatosporales</taxon>
        <taxon>Streptomycetaceae</taxon>
        <taxon>Streptomyces</taxon>
    </lineage>
</organism>